<sequence length="119" mass="12409">MGAVGYRDLPVRDRALRTTLRGRAVPVRPGNQDPRPAALHLVGLAIGKRSVIGLRGAAGLPATPVSAEVPPGADERRAPAPAPPARMEEGGRAGSTPYPRSEGALGVWDQPRKRPVANS</sequence>
<reference evidence="2" key="1">
    <citation type="submission" date="2023-04" db="EMBL/GenBank/DDBJ databases">
        <authorList>
            <consortium name="ELIXIR-Norway"/>
        </authorList>
    </citation>
    <scope>NUCLEOTIDE SEQUENCE [LARGE SCALE GENOMIC DNA]</scope>
</reference>
<feature type="region of interest" description="Disordered" evidence="1">
    <location>
        <begin position="60"/>
        <end position="119"/>
    </location>
</feature>
<dbReference type="Proteomes" id="UP001176941">
    <property type="component" value="Chromosome 8"/>
</dbReference>
<evidence type="ECO:0000313" key="3">
    <source>
        <dbReference type="Proteomes" id="UP001176941"/>
    </source>
</evidence>
<protein>
    <submittedName>
        <fullName evidence="2">Uncharacterized protein</fullName>
    </submittedName>
</protein>
<organism evidence="2 3">
    <name type="scientific">Rangifer tarandus platyrhynchus</name>
    <name type="common">Svalbard reindeer</name>
    <dbReference type="NCBI Taxonomy" id="3082113"/>
    <lineage>
        <taxon>Eukaryota</taxon>
        <taxon>Metazoa</taxon>
        <taxon>Chordata</taxon>
        <taxon>Craniata</taxon>
        <taxon>Vertebrata</taxon>
        <taxon>Euteleostomi</taxon>
        <taxon>Mammalia</taxon>
        <taxon>Eutheria</taxon>
        <taxon>Laurasiatheria</taxon>
        <taxon>Artiodactyla</taxon>
        <taxon>Ruminantia</taxon>
        <taxon>Pecora</taxon>
        <taxon>Cervidae</taxon>
        <taxon>Odocoileinae</taxon>
        <taxon>Rangifer</taxon>
    </lineage>
</organism>
<evidence type="ECO:0000256" key="1">
    <source>
        <dbReference type="SAM" id="MobiDB-lite"/>
    </source>
</evidence>
<name>A0ABN8ZYN8_RANTA</name>
<evidence type="ECO:0000313" key="2">
    <source>
        <dbReference type="EMBL" id="CAI9178834.1"/>
    </source>
</evidence>
<dbReference type="EMBL" id="OX459944">
    <property type="protein sequence ID" value="CAI9178834.1"/>
    <property type="molecule type" value="Genomic_DNA"/>
</dbReference>
<proteinExistence type="predicted"/>
<accession>A0ABN8ZYN8</accession>
<keyword evidence="3" id="KW-1185">Reference proteome</keyword>
<gene>
    <name evidence="2" type="ORF">MRATA1EN1_LOCUS27796</name>
</gene>